<dbReference type="PANTHER" id="PTHR14304">
    <property type="entry name" value="CELL DIVISION CYCLE AND APOPTOSIS REGULATOR PROTEIN"/>
    <property type="match status" value="1"/>
</dbReference>
<dbReference type="InterPro" id="IPR045353">
    <property type="entry name" value="LAIKA"/>
</dbReference>
<keyword evidence="5" id="KW-1185">Reference proteome</keyword>
<evidence type="ECO:0000256" key="1">
    <source>
        <dbReference type="SAM" id="Coils"/>
    </source>
</evidence>
<dbReference type="EMBL" id="VTPC01002073">
    <property type="protein sequence ID" value="KAF2900664.1"/>
    <property type="molecule type" value="Genomic_DNA"/>
</dbReference>
<keyword evidence="1" id="KW-0175">Coiled coil</keyword>
<feature type="compositionally biased region" description="Basic and acidic residues" evidence="2">
    <location>
        <begin position="248"/>
        <end position="257"/>
    </location>
</feature>
<evidence type="ECO:0000256" key="2">
    <source>
        <dbReference type="SAM" id="MobiDB-lite"/>
    </source>
</evidence>
<feature type="region of interest" description="Disordered" evidence="2">
    <location>
        <begin position="34"/>
        <end position="72"/>
    </location>
</feature>
<dbReference type="InterPro" id="IPR003034">
    <property type="entry name" value="SAP_dom"/>
</dbReference>
<gene>
    <name evidence="4" type="ORF">ILUMI_05521</name>
</gene>
<sequence>MNVSALRTELKARNINSKGLKSQLVARLTKALKMEAEKTEDSSKDGQPEPEPEVIEEKKAEAEERKLDEKEKAQLEKRYALPDQQHIIVHPSRTAKSGKFDCTTMSLSLLLDYRPEDTKEHSFEVSLFAELFNEMLMRDFGFNIYRALYELPEKVKEKEERKRKDEDRKADDDKKKDDDRRKDDEKKREEKDKKDEKEKKEDREKRSEDRKDDRKKDEDRRKDSKKEDKKSDNIDDTEDDDEYDDEDSKDKKKSDKDRKKKERPKMFTKDRHLLLSFVYFDQTHCGYIFEKDMEDLLFTLGLNLSRAQVRKLVGKVISRDSLHYRKLTDKPKDEDFIVIDDSEKDVNLMELATGNKRLLPIFHSDCPPAKKMESNSGDAATASTEDGLVMFRGAVVDVTKLMAQLERSDKARIETETRMIDLKTENTKITEKYNKSSSSIRSLNSELKEYKEKLKTSDESLIRMSACYKLFQTTLTEIRDKIDPVLKSTMYKEEVTNSRKDKDANEKERKHDESKTRWEKNNKDTAVKDEPMELDTVDLSDDIKHEIKMEQ</sequence>
<feature type="domain" description="SAP" evidence="3">
    <location>
        <begin position="1"/>
        <end position="32"/>
    </location>
</feature>
<evidence type="ECO:0000313" key="5">
    <source>
        <dbReference type="Proteomes" id="UP000801492"/>
    </source>
</evidence>
<dbReference type="GO" id="GO:0005634">
    <property type="term" value="C:nucleus"/>
    <property type="evidence" value="ECO:0007669"/>
    <property type="project" value="TreeGrafter"/>
</dbReference>
<dbReference type="Pfam" id="PF19256">
    <property type="entry name" value="LAIKA"/>
    <property type="match status" value="1"/>
</dbReference>
<dbReference type="AlphaFoldDB" id="A0A8K0DAC5"/>
<feature type="region of interest" description="Disordered" evidence="2">
    <location>
        <begin position="156"/>
        <end position="263"/>
    </location>
</feature>
<feature type="compositionally biased region" description="Basic and acidic residues" evidence="2">
    <location>
        <begin position="55"/>
        <end position="72"/>
    </location>
</feature>
<dbReference type="Proteomes" id="UP000801492">
    <property type="component" value="Unassembled WGS sequence"/>
</dbReference>
<dbReference type="OrthoDB" id="21006at2759"/>
<protein>
    <recommendedName>
        <fullName evidence="3">SAP domain-containing protein</fullName>
    </recommendedName>
</protein>
<dbReference type="Pfam" id="PF02037">
    <property type="entry name" value="SAP"/>
    <property type="match status" value="1"/>
</dbReference>
<dbReference type="PROSITE" id="PS50800">
    <property type="entry name" value="SAP"/>
    <property type="match status" value="1"/>
</dbReference>
<feature type="compositionally biased region" description="Basic and acidic residues" evidence="2">
    <location>
        <begin position="541"/>
        <end position="551"/>
    </location>
</feature>
<comment type="caution">
    <text evidence="4">The sequence shown here is derived from an EMBL/GenBank/DDBJ whole genome shotgun (WGS) entry which is preliminary data.</text>
</comment>
<dbReference type="InterPro" id="IPR036361">
    <property type="entry name" value="SAP_dom_sf"/>
</dbReference>
<dbReference type="InterPro" id="IPR025224">
    <property type="entry name" value="CCAR1/CCAR2"/>
</dbReference>
<feature type="compositionally biased region" description="Basic and acidic residues" evidence="2">
    <location>
        <begin position="34"/>
        <end position="47"/>
    </location>
</feature>
<feature type="region of interest" description="Disordered" evidence="2">
    <location>
        <begin position="493"/>
        <end position="551"/>
    </location>
</feature>
<feature type="coiled-coil region" evidence="1">
    <location>
        <begin position="433"/>
        <end position="460"/>
    </location>
</feature>
<evidence type="ECO:0000259" key="3">
    <source>
        <dbReference type="PROSITE" id="PS50800"/>
    </source>
</evidence>
<dbReference type="GO" id="GO:0006355">
    <property type="term" value="P:regulation of DNA-templated transcription"/>
    <property type="evidence" value="ECO:0007669"/>
    <property type="project" value="InterPro"/>
</dbReference>
<organism evidence="4 5">
    <name type="scientific">Ignelater luminosus</name>
    <name type="common">Cucubano</name>
    <name type="synonym">Pyrophorus luminosus</name>
    <dbReference type="NCBI Taxonomy" id="2038154"/>
    <lineage>
        <taxon>Eukaryota</taxon>
        <taxon>Metazoa</taxon>
        <taxon>Ecdysozoa</taxon>
        <taxon>Arthropoda</taxon>
        <taxon>Hexapoda</taxon>
        <taxon>Insecta</taxon>
        <taxon>Pterygota</taxon>
        <taxon>Neoptera</taxon>
        <taxon>Endopterygota</taxon>
        <taxon>Coleoptera</taxon>
        <taxon>Polyphaga</taxon>
        <taxon>Elateriformia</taxon>
        <taxon>Elateroidea</taxon>
        <taxon>Elateridae</taxon>
        <taxon>Agrypninae</taxon>
        <taxon>Pyrophorini</taxon>
        <taxon>Ignelater</taxon>
    </lineage>
</organism>
<reference evidence="4" key="1">
    <citation type="submission" date="2019-08" db="EMBL/GenBank/DDBJ databases">
        <title>The genome of the North American firefly Photinus pyralis.</title>
        <authorList>
            <consortium name="Photinus pyralis genome working group"/>
            <person name="Fallon T.R."/>
            <person name="Sander Lower S.E."/>
            <person name="Weng J.-K."/>
        </authorList>
    </citation>
    <scope>NUCLEOTIDE SEQUENCE</scope>
    <source>
        <strain evidence="4">TRF0915ILg1</strain>
        <tissue evidence="4">Whole body</tissue>
    </source>
</reference>
<accession>A0A8K0DAC5</accession>
<feature type="compositionally biased region" description="Acidic residues" evidence="2">
    <location>
        <begin position="234"/>
        <end position="247"/>
    </location>
</feature>
<feature type="compositionally biased region" description="Basic and acidic residues" evidence="2">
    <location>
        <begin position="156"/>
        <end position="233"/>
    </location>
</feature>
<feature type="compositionally biased region" description="Basic and acidic residues" evidence="2">
    <location>
        <begin position="493"/>
        <end position="531"/>
    </location>
</feature>
<dbReference type="SMART" id="SM00513">
    <property type="entry name" value="SAP"/>
    <property type="match status" value="1"/>
</dbReference>
<dbReference type="Gene3D" id="1.10.720.30">
    <property type="entry name" value="SAP domain"/>
    <property type="match status" value="1"/>
</dbReference>
<dbReference type="PANTHER" id="PTHR14304:SF11">
    <property type="entry name" value="SAP DOMAIN-CONTAINING PROTEIN"/>
    <property type="match status" value="1"/>
</dbReference>
<dbReference type="SUPFAM" id="SSF68906">
    <property type="entry name" value="SAP domain"/>
    <property type="match status" value="1"/>
</dbReference>
<name>A0A8K0DAC5_IGNLU</name>
<evidence type="ECO:0000313" key="4">
    <source>
        <dbReference type="EMBL" id="KAF2900664.1"/>
    </source>
</evidence>
<proteinExistence type="predicted"/>